<dbReference type="Pfam" id="PF04246">
    <property type="entry name" value="RseC_MucC"/>
    <property type="match status" value="1"/>
</dbReference>
<name>A0A1T4ZT96_9BACT</name>
<evidence type="ECO:0000313" key="2">
    <source>
        <dbReference type="EMBL" id="SKB25533.1"/>
    </source>
</evidence>
<protein>
    <submittedName>
        <fullName evidence="2">Positive regulator of sigma(E), RseC/MucC</fullName>
    </submittedName>
</protein>
<gene>
    <name evidence="2" type="ORF">SAMN05660349_00046</name>
</gene>
<organism evidence="2 3">
    <name type="scientific">Parabacteroides chartae</name>
    <dbReference type="NCBI Taxonomy" id="1037355"/>
    <lineage>
        <taxon>Bacteria</taxon>
        <taxon>Pseudomonadati</taxon>
        <taxon>Bacteroidota</taxon>
        <taxon>Bacteroidia</taxon>
        <taxon>Bacteroidales</taxon>
        <taxon>Tannerellaceae</taxon>
        <taxon>Parabacteroides</taxon>
    </lineage>
</organism>
<keyword evidence="3" id="KW-1185">Reference proteome</keyword>
<keyword evidence="1" id="KW-0472">Membrane</keyword>
<dbReference type="Proteomes" id="UP000190852">
    <property type="component" value="Unassembled WGS sequence"/>
</dbReference>
<feature type="transmembrane region" description="Helical" evidence="1">
    <location>
        <begin position="71"/>
        <end position="93"/>
    </location>
</feature>
<dbReference type="RefSeq" id="WP_079681833.1">
    <property type="nucleotide sequence ID" value="NZ_FUYQ01000001.1"/>
</dbReference>
<keyword evidence="1" id="KW-1133">Transmembrane helix</keyword>
<reference evidence="3" key="1">
    <citation type="submission" date="2017-02" db="EMBL/GenBank/DDBJ databases">
        <authorList>
            <person name="Varghese N."/>
            <person name="Submissions S."/>
        </authorList>
    </citation>
    <scope>NUCLEOTIDE SEQUENCE [LARGE SCALE GENOMIC DNA]</scope>
    <source>
        <strain evidence="3">DSM 24967</strain>
    </source>
</reference>
<dbReference type="AlphaFoldDB" id="A0A1T4ZT96"/>
<keyword evidence="1" id="KW-0812">Transmembrane</keyword>
<proteinExistence type="predicted"/>
<evidence type="ECO:0000256" key="1">
    <source>
        <dbReference type="SAM" id="Phobius"/>
    </source>
</evidence>
<dbReference type="EMBL" id="FUYQ01000001">
    <property type="protein sequence ID" value="SKB25533.1"/>
    <property type="molecule type" value="Genomic_DNA"/>
</dbReference>
<feature type="transmembrane region" description="Helical" evidence="1">
    <location>
        <begin position="105"/>
        <end position="122"/>
    </location>
</feature>
<evidence type="ECO:0000313" key="3">
    <source>
        <dbReference type="Proteomes" id="UP000190852"/>
    </source>
</evidence>
<accession>A0A1T4ZT96</accession>
<sequence length="138" mass="15249">MDERIDHTGIIESIENNLISIRIIQQSACAGCHAKSMCTASDSKEKIIEVIDNSGRFHVNEQVMICGESSLGLLAVLYAFVIPLLLIVLAIAIGTSMQLSETASALLGMLTVIPYYGLLYLFRNKLKKKFIFTLKKLN</sequence>